<evidence type="ECO:0000313" key="3">
    <source>
        <dbReference type="Proteomes" id="UP000235392"/>
    </source>
</evidence>
<evidence type="ECO:0000313" key="2">
    <source>
        <dbReference type="EMBL" id="PLW19975.1"/>
    </source>
</evidence>
<dbReference type="AlphaFoldDB" id="A0A2N5T3A5"/>
<reference evidence="2 3" key="1">
    <citation type="submission" date="2017-11" db="EMBL/GenBank/DDBJ databases">
        <title>De novo assembly and phasing of dikaryotic genomes from two isolates of Puccinia coronata f. sp. avenae, the causal agent of oat crown rust.</title>
        <authorList>
            <person name="Miller M.E."/>
            <person name="Zhang Y."/>
            <person name="Omidvar V."/>
            <person name="Sperschneider J."/>
            <person name="Schwessinger B."/>
            <person name="Raley C."/>
            <person name="Palmer J.M."/>
            <person name="Garnica D."/>
            <person name="Upadhyaya N."/>
            <person name="Rathjen J."/>
            <person name="Taylor J.M."/>
            <person name="Park R.F."/>
            <person name="Dodds P.N."/>
            <person name="Hirsch C.D."/>
            <person name="Kianian S.F."/>
            <person name="Figueroa M."/>
        </authorList>
    </citation>
    <scope>NUCLEOTIDE SEQUENCE [LARGE SCALE GENOMIC DNA]</scope>
    <source>
        <strain evidence="2">12SD80</strain>
    </source>
</reference>
<comment type="caution">
    <text evidence="2">The sequence shown here is derived from an EMBL/GenBank/DDBJ whole genome shotgun (WGS) entry which is preliminary data.</text>
</comment>
<sequence length="62" mass="6804">MDSRAHVIACNDPEDEENDDGVEITGQNSEDKLPEEDNSNHNNEQLPPPPNFSDNDGNQPAS</sequence>
<dbReference type="Proteomes" id="UP000235392">
    <property type="component" value="Unassembled WGS sequence"/>
</dbReference>
<organism evidence="2 3">
    <name type="scientific">Puccinia coronata f. sp. avenae</name>
    <dbReference type="NCBI Taxonomy" id="200324"/>
    <lineage>
        <taxon>Eukaryota</taxon>
        <taxon>Fungi</taxon>
        <taxon>Dikarya</taxon>
        <taxon>Basidiomycota</taxon>
        <taxon>Pucciniomycotina</taxon>
        <taxon>Pucciniomycetes</taxon>
        <taxon>Pucciniales</taxon>
        <taxon>Pucciniaceae</taxon>
        <taxon>Puccinia</taxon>
    </lineage>
</organism>
<proteinExistence type="predicted"/>
<dbReference type="EMBL" id="PGCI01000706">
    <property type="protein sequence ID" value="PLW19975.1"/>
    <property type="molecule type" value="Genomic_DNA"/>
</dbReference>
<protein>
    <submittedName>
        <fullName evidence="2">Uncharacterized protein</fullName>
    </submittedName>
</protein>
<feature type="compositionally biased region" description="Polar residues" evidence="1">
    <location>
        <begin position="52"/>
        <end position="62"/>
    </location>
</feature>
<gene>
    <name evidence="2" type="ORF">PCASD_17712</name>
</gene>
<accession>A0A2N5T3A5</accession>
<evidence type="ECO:0000256" key="1">
    <source>
        <dbReference type="SAM" id="MobiDB-lite"/>
    </source>
</evidence>
<feature type="compositionally biased region" description="Acidic residues" evidence="1">
    <location>
        <begin position="12"/>
        <end position="22"/>
    </location>
</feature>
<name>A0A2N5T3A5_9BASI</name>
<feature type="region of interest" description="Disordered" evidence="1">
    <location>
        <begin position="1"/>
        <end position="62"/>
    </location>
</feature>